<dbReference type="AlphaFoldDB" id="A0A015ZJM6"/>
<dbReference type="Proteomes" id="UP000022272">
    <property type="component" value="Unassembled WGS sequence"/>
</dbReference>
<name>A0A015ZJM6_BACFG</name>
<organism evidence="2 3">
    <name type="scientific">Bacteroides fragilis str. 2-F-2 #4</name>
    <dbReference type="NCBI Taxonomy" id="1339280"/>
    <lineage>
        <taxon>Bacteria</taxon>
        <taxon>Pseudomonadati</taxon>
        <taxon>Bacteroidota</taxon>
        <taxon>Bacteroidia</taxon>
        <taxon>Bacteroidales</taxon>
        <taxon>Bacteroidaceae</taxon>
        <taxon>Bacteroides</taxon>
    </lineage>
</organism>
<accession>A0A015ZJM6</accession>
<keyword evidence="1" id="KW-0472">Membrane</keyword>
<reference evidence="2 3" key="1">
    <citation type="submission" date="2014-02" db="EMBL/GenBank/DDBJ databases">
        <authorList>
            <person name="Sears C."/>
            <person name="Carroll K."/>
            <person name="Sack B.R."/>
            <person name="Qadri F."/>
            <person name="Myers L.L."/>
            <person name="Chung G.-T."/>
            <person name="Escheverria P."/>
            <person name="Fraser C.M."/>
            <person name="Sadzewicz L."/>
            <person name="Shefchek K.A."/>
            <person name="Tallon L."/>
            <person name="Das S.P."/>
            <person name="Daugherty S."/>
            <person name="Mongodin E.F."/>
        </authorList>
    </citation>
    <scope>NUCLEOTIDE SEQUENCE [LARGE SCALE GENOMIC DNA]</scope>
    <source>
        <strain evidence="2 3">2-F-2 #4</strain>
    </source>
</reference>
<protein>
    <submittedName>
        <fullName evidence="2">Putative membrane protein</fullName>
    </submittedName>
</protein>
<dbReference type="PATRIC" id="fig|1339280.3.peg.2136"/>
<evidence type="ECO:0000313" key="3">
    <source>
        <dbReference type="Proteomes" id="UP000022272"/>
    </source>
</evidence>
<dbReference type="RefSeq" id="WP_050440731.1">
    <property type="nucleotide sequence ID" value="NZ_JGDM01000056.1"/>
</dbReference>
<feature type="transmembrane region" description="Helical" evidence="1">
    <location>
        <begin position="12"/>
        <end position="36"/>
    </location>
</feature>
<proteinExistence type="predicted"/>
<feature type="transmembrane region" description="Helical" evidence="1">
    <location>
        <begin position="56"/>
        <end position="73"/>
    </location>
</feature>
<comment type="caution">
    <text evidence="2">The sequence shown here is derived from an EMBL/GenBank/DDBJ whole genome shotgun (WGS) entry which is preliminary data.</text>
</comment>
<sequence>MEELYWIERLDSIQGVFILLSCLSAIWLLFTLIIPWVEYYNNEDCKEKGIHKSRKISGVLLAVSVLILTFLPSTKEMYRIMGIGGTIDYIRQNETAKQLPDKCIKALDLFMDKVIEDGNDNKTLE</sequence>
<evidence type="ECO:0000313" key="2">
    <source>
        <dbReference type="EMBL" id="EXZ44592.1"/>
    </source>
</evidence>
<gene>
    <name evidence="2" type="ORF">M076_2227</name>
</gene>
<keyword evidence="1" id="KW-1133">Transmembrane helix</keyword>
<dbReference type="EMBL" id="JGDM01000056">
    <property type="protein sequence ID" value="EXZ44592.1"/>
    <property type="molecule type" value="Genomic_DNA"/>
</dbReference>
<evidence type="ECO:0000256" key="1">
    <source>
        <dbReference type="SAM" id="Phobius"/>
    </source>
</evidence>
<keyword evidence="1" id="KW-0812">Transmembrane</keyword>